<dbReference type="EMBL" id="CP048000">
    <property type="protein sequence ID" value="QHQ63141.1"/>
    <property type="molecule type" value="Genomic_DNA"/>
</dbReference>
<proteinExistence type="predicted"/>
<evidence type="ECO:0000313" key="2">
    <source>
        <dbReference type="Proteomes" id="UP000464314"/>
    </source>
</evidence>
<dbReference type="KEGG" id="anr:Ana3638_22140"/>
<sequence>MTSMTLGGNGIWGDLLGLSVKEINVISSFIKSYKKVAKAVVENYPVNTGSIGSNLEIYEKIDYKSGNGMIGIFTRWSGPIPI</sequence>
<protein>
    <submittedName>
        <fullName evidence="1">Uncharacterized protein</fullName>
    </submittedName>
</protein>
<reference evidence="1 2" key="1">
    <citation type="submission" date="2020-01" db="EMBL/GenBank/DDBJ databases">
        <title>Genome analysis of Anaerocolumna sp. CBA3638.</title>
        <authorList>
            <person name="Kim J."/>
            <person name="Roh S.W."/>
        </authorList>
    </citation>
    <scope>NUCLEOTIDE SEQUENCE [LARGE SCALE GENOMIC DNA]</scope>
    <source>
        <strain evidence="1 2">CBA3638</strain>
    </source>
</reference>
<gene>
    <name evidence="1" type="ORF">Ana3638_22140</name>
</gene>
<evidence type="ECO:0000313" key="1">
    <source>
        <dbReference type="EMBL" id="QHQ63141.1"/>
    </source>
</evidence>
<dbReference type="RefSeq" id="WP_161839962.1">
    <property type="nucleotide sequence ID" value="NZ_CP048000.1"/>
</dbReference>
<organism evidence="1 2">
    <name type="scientific">Anaerocolumna sedimenticola</name>
    <dbReference type="NCBI Taxonomy" id="2696063"/>
    <lineage>
        <taxon>Bacteria</taxon>
        <taxon>Bacillati</taxon>
        <taxon>Bacillota</taxon>
        <taxon>Clostridia</taxon>
        <taxon>Lachnospirales</taxon>
        <taxon>Lachnospiraceae</taxon>
        <taxon>Anaerocolumna</taxon>
    </lineage>
</organism>
<keyword evidence="2" id="KW-1185">Reference proteome</keyword>
<name>A0A6P1TT59_9FIRM</name>
<accession>A0A6P1TT59</accession>
<dbReference type="Proteomes" id="UP000464314">
    <property type="component" value="Chromosome"/>
</dbReference>
<dbReference type="AlphaFoldDB" id="A0A6P1TT59"/>